<gene>
    <name evidence="2" type="ORF">NDU88_003668</name>
</gene>
<feature type="region of interest" description="Disordered" evidence="1">
    <location>
        <begin position="39"/>
        <end position="88"/>
    </location>
</feature>
<reference evidence="2" key="1">
    <citation type="journal article" date="2022" name="bioRxiv">
        <title>Sequencing and chromosome-scale assembly of the giantPleurodeles waltlgenome.</title>
        <authorList>
            <person name="Brown T."/>
            <person name="Elewa A."/>
            <person name="Iarovenko S."/>
            <person name="Subramanian E."/>
            <person name="Araus A.J."/>
            <person name="Petzold A."/>
            <person name="Susuki M."/>
            <person name="Suzuki K.-i.T."/>
            <person name="Hayashi T."/>
            <person name="Toyoda A."/>
            <person name="Oliveira C."/>
            <person name="Osipova E."/>
            <person name="Leigh N.D."/>
            <person name="Simon A."/>
            <person name="Yun M.H."/>
        </authorList>
    </citation>
    <scope>NUCLEOTIDE SEQUENCE</scope>
    <source>
        <strain evidence="2">20211129_DDA</strain>
        <tissue evidence="2">Liver</tissue>
    </source>
</reference>
<evidence type="ECO:0008006" key="4">
    <source>
        <dbReference type="Google" id="ProtNLM"/>
    </source>
</evidence>
<protein>
    <recommendedName>
        <fullName evidence="4">Secreted protein</fullName>
    </recommendedName>
</protein>
<evidence type="ECO:0000313" key="2">
    <source>
        <dbReference type="EMBL" id="KAJ1137255.1"/>
    </source>
</evidence>
<feature type="compositionally biased region" description="Low complexity" evidence="1">
    <location>
        <begin position="49"/>
        <end position="70"/>
    </location>
</feature>
<dbReference type="AlphaFoldDB" id="A0AAV7QG97"/>
<keyword evidence="3" id="KW-1185">Reference proteome</keyword>
<organism evidence="2 3">
    <name type="scientific">Pleurodeles waltl</name>
    <name type="common">Iberian ribbed newt</name>
    <dbReference type="NCBI Taxonomy" id="8319"/>
    <lineage>
        <taxon>Eukaryota</taxon>
        <taxon>Metazoa</taxon>
        <taxon>Chordata</taxon>
        <taxon>Craniata</taxon>
        <taxon>Vertebrata</taxon>
        <taxon>Euteleostomi</taxon>
        <taxon>Amphibia</taxon>
        <taxon>Batrachia</taxon>
        <taxon>Caudata</taxon>
        <taxon>Salamandroidea</taxon>
        <taxon>Salamandridae</taxon>
        <taxon>Pleurodelinae</taxon>
        <taxon>Pleurodeles</taxon>
    </lineage>
</organism>
<proteinExistence type="predicted"/>
<dbReference type="Proteomes" id="UP001066276">
    <property type="component" value="Chromosome 6"/>
</dbReference>
<accession>A0AAV7QG97</accession>
<dbReference type="EMBL" id="JANPWB010000010">
    <property type="protein sequence ID" value="KAJ1137255.1"/>
    <property type="molecule type" value="Genomic_DNA"/>
</dbReference>
<name>A0AAV7QG97_PLEWA</name>
<evidence type="ECO:0000256" key="1">
    <source>
        <dbReference type="SAM" id="MobiDB-lite"/>
    </source>
</evidence>
<sequence>MSQASGLSTCGLVLAWIQLARFRLVGWSFNALQYAVSGAVGRGSERNRAASGSRSGLGPLLMSPLPSCGSARLSADQRGSGATATESH</sequence>
<comment type="caution">
    <text evidence="2">The sequence shown here is derived from an EMBL/GenBank/DDBJ whole genome shotgun (WGS) entry which is preliminary data.</text>
</comment>
<evidence type="ECO:0000313" key="3">
    <source>
        <dbReference type="Proteomes" id="UP001066276"/>
    </source>
</evidence>